<accession>A0A699ZYA1</accession>
<reference evidence="2 3" key="1">
    <citation type="submission" date="2020-02" db="EMBL/GenBank/DDBJ databases">
        <title>Draft genome sequence of Haematococcus lacustris strain NIES-144.</title>
        <authorList>
            <person name="Morimoto D."/>
            <person name="Nakagawa S."/>
            <person name="Yoshida T."/>
            <person name="Sawayama S."/>
        </authorList>
    </citation>
    <scope>NUCLEOTIDE SEQUENCE [LARGE SCALE GENOMIC DNA]</scope>
    <source>
        <strain evidence="2 3">NIES-144</strain>
    </source>
</reference>
<proteinExistence type="predicted"/>
<dbReference type="AlphaFoldDB" id="A0A699ZYA1"/>
<evidence type="ECO:0000313" key="2">
    <source>
        <dbReference type="EMBL" id="GFH23268.1"/>
    </source>
</evidence>
<evidence type="ECO:0000256" key="1">
    <source>
        <dbReference type="SAM" id="MobiDB-lite"/>
    </source>
</evidence>
<feature type="non-terminal residue" evidence="2">
    <location>
        <position position="1"/>
    </location>
</feature>
<dbReference type="EMBL" id="BLLF01002232">
    <property type="protein sequence ID" value="GFH23268.1"/>
    <property type="molecule type" value="Genomic_DNA"/>
</dbReference>
<name>A0A699ZYA1_HAELA</name>
<gene>
    <name evidence="2" type="ORF">HaLaN_20859</name>
</gene>
<evidence type="ECO:0000313" key="3">
    <source>
        <dbReference type="Proteomes" id="UP000485058"/>
    </source>
</evidence>
<feature type="region of interest" description="Disordered" evidence="1">
    <location>
        <begin position="1"/>
        <end position="27"/>
    </location>
</feature>
<sequence>MCTRQGGGLKGVPHEAGPGQRQGQAMPGRGQWQALACRVMELYMMELYIEATVTHTGIQSV</sequence>
<protein>
    <submittedName>
        <fullName evidence="2">Uncharacterized protein</fullName>
    </submittedName>
</protein>
<dbReference type="Proteomes" id="UP000485058">
    <property type="component" value="Unassembled WGS sequence"/>
</dbReference>
<keyword evidence="3" id="KW-1185">Reference proteome</keyword>
<organism evidence="2 3">
    <name type="scientific">Haematococcus lacustris</name>
    <name type="common">Green alga</name>
    <name type="synonym">Haematococcus pluvialis</name>
    <dbReference type="NCBI Taxonomy" id="44745"/>
    <lineage>
        <taxon>Eukaryota</taxon>
        <taxon>Viridiplantae</taxon>
        <taxon>Chlorophyta</taxon>
        <taxon>core chlorophytes</taxon>
        <taxon>Chlorophyceae</taxon>
        <taxon>CS clade</taxon>
        <taxon>Chlamydomonadales</taxon>
        <taxon>Haematococcaceae</taxon>
        <taxon>Haematococcus</taxon>
    </lineage>
</organism>
<comment type="caution">
    <text evidence="2">The sequence shown here is derived from an EMBL/GenBank/DDBJ whole genome shotgun (WGS) entry which is preliminary data.</text>
</comment>
<feature type="compositionally biased region" description="Gly residues" evidence="1">
    <location>
        <begin position="1"/>
        <end position="10"/>
    </location>
</feature>
<feature type="non-terminal residue" evidence="2">
    <location>
        <position position="61"/>
    </location>
</feature>